<evidence type="ECO:0000313" key="3">
    <source>
        <dbReference type="Proteomes" id="UP000672657"/>
    </source>
</evidence>
<organism evidence="2 3">
    <name type="scientific">Cupriavidus numazuensis</name>
    <dbReference type="NCBI Taxonomy" id="221992"/>
    <lineage>
        <taxon>Bacteria</taxon>
        <taxon>Pseudomonadati</taxon>
        <taxon>Pseudomonadota</taxon>
        <taxon>Betaproteobacteria</taxon>
        <taxon>Burkholderiales</taxon>
        <taxon>Burkholderiaceae</taxon>
        <taxon>Cupriavidus</taxon>
    </lineage>
</organism>
<accession>A0ABM8TWF0</accession>
<comment type="caution">
    <text evidence="2">The sequence shown here is derived from an EMBL/GenBank/DDBJ whole genome shotgun (WGS) entry which is preliminary data.</text>
</comment>
<evidence type="ECO:0000313" key="2">
    <source>
        <dbReference type="EMBL" id="CAG2161125.1"/>
    </source>
</evidence>
<name>A0ABM8TWF0_9BURK</name>
<dbReference type="EMBL" id="CAJPVI010000108">
    <property type="protein sequence ID" value="CAG2161125.1"/>
    <property type="molecule type" value="Genomic_DNA"/>
</dbReference>
<gene>
    <name evidence="2" type="ORF">LMG26411_08014</name>
</gene>
<proteinExistence type="predicted"/>
<protein>
    <recommendedName>
        <fullName evidence="4">Phasin domain-containing protein</fullName>
    </recommendedName>
</protein>
<evidence type="ECO:0008006" key="4">
    <source>
        <dbReference type="Google" id="ProtNLM"/>
    </source>
</evidence>
<evidence type="ECO:0000256" key="1">
    <source>
        <dbReference type="SAM" id="MobiDB-lite"/>
    </source>
</evidence>
<dbReference type="Proteomes" id="UP000672657">
    <property type="component" value="Unassembled WGS sequence"/>
</dbReference>
<reference evidence="2 3" key="1">
    <citation type="submission" date="2021-03" db="EMBL/GenBank/DDBJ databases">
        <authorList>
            <person name="Peeters C."/>
        </authorList>
    </citation>
    <scope>NUCLEOTIDE SEQUENCE [LARGE SCALE GENOMIC DNA]</scope>
    <source>
        <strain evidence="2 3">LMG 26411</strain>
    </source>
</reference>
<sequence>MTCQPAPAPRSFHEDARQFLAHTLPTLRRFDAQLHALAGSARAGGMTLATRHAFLLRLAGYEADLKAIAGIARTLAATQQHDSPAAQAMGAMITARGADLHHQMEDFLAQSLGDCGLAQDRAARAAPAGTRAAMPASDSARAVTAGA</sequence>
<keyword evidence="3" id="KW-1185">Reference proteome</keyword>
<feature type="region of interest" description="Disordered" evidence="1">
    <location>
        <begin position="128"/>
        <end position="147"/>
    </location>
</feature>
<dbReference type="RefSeq" id="WP_211958703.1">
    <property type="nucleotide sequence ID" value="NZ_CAJPVI010000108.1"/>
</dbReference>